<keyword evidence="1" id="KW-0812">Transmembrane</keyword>
<evidence type="ECO:0000313" key="3">
    <source>
        <dbReference type="Proteomes" id="UP000001551"/>
    </source>
</evidence>
<evidence type="ECO:0000313" key="2">
    <source>
        <dbReference type="EMBL" id="ADU27910.1"/>
    </source>
</evidence>
<evidence type="ECO:0000256" key="1">
    <source>
        <dbReference type="SAM" id="Phobius"/>
    </source>
</evidence>
<reference evidence="2 3" key="1">
    <citation type="submission" date="2010-12" db="EMBL/GenBank/DDBJ databases">
        <title>Complete sequence of Ethanoligenens harbinense YUAN-3.</title>
        <authorList>
            <person name="Lucas S."/>
            <person name="Copeland A."/>
            <person name="Lapidus A."/>
            <person name="Cheng J.-F."/>
            <person name="Bruce D."/>
            <person name="Goodwin L."/>
            <person name="Pitluck S."/>
            <person name="Chertkov O."/>
            <person name="Misra M."/>
            <person name="Detter J.C."/>
            <person name="Han C."/>
            <person name="Tapia R."/>
            <person name="Land M."/>
            <person name="Hauser L."/>
            <person name="Jeffries C."/>
            <person name="Kyrpides N."/>
            <person name="Ivanova N."/>
            <person name="Mikhailova N."/>
            <person name="Wang A."/>
            <person name="Mouttaki H."/>
            <person name="He Z."/>
            <person name="Zhou J."/>
            <person name="Hemme C.L."/>
            <person name="Woyke T."/>
        </authorList>
    </citation>
    <scope>NUCLEOTIDE SEQUENCE [LARGE SCALE GENOMIC DNA]</scope>
    <source>
        <strain evidence="3">DSM 18485 / JCM 12961 / CGMCC 1.5033 / YUAN-3</strain>
    </source>
</reference>
<dbReference type="eggNOG" id="ENOG502ZK13">
    <property type="taxonomic scope" value="Bacteria"/>
</dbReference>
<feature type="transmembrane region" description="Helical" evidence="1">
    <location>
        <begin position="364"/>
        <end position="382"/>
    </location>
</feature>
<protein>
    <recommendedName>
        <fullName evidence="4">Glycosyltransferase RgtA/B/C/D-like domain-containing protein</fullName>
    </recommendedName>
</protein>
<name>E6U597_ETHHY</name>
<feature type="transmembrane region" description="Helical" evidence="1">
    <location>
        <begin position="12"/>
        <end position="33"/>
    </location>
</feature>
<dbReference type="RefSeq" id="WP_013486256.1">
    <property type="nucleotide sequence ID" value="NC_014828.1"/>
</dbReference>
<keyword evidence="1" id="KW-0472">Membrane</keyword>
<feature type="transmembrane region" description="Helical" evidence="1">
    <location>
        <begin position="331"/>
        <end position="352"/>
    </location>
</feature>
<feature type="transmembrane region" description="Helical" evidence="1">
    <location>
        <begin position="402"/>
        <end position="419"/>
    </location>
</feature>
<accession>E6U597</accession>
<keyword evidence="3" id="KW-1185">Reference proteome</keyword>
<feature type="transmembrane region" description="Helical" evidence="1">
    <location>
        <begin position="305"/>
        <end position="325"/>
    </location>
</feature>
<dbReference type="Proteomes" id="UP000001551">
    <property type="component" value="Chromosome"/>
</dbReference>
<feature type="transmembrane region" description="Helical" evidence="1">
    <location>
        <begin position="122"/>
        <end position="141"/>
    </location>
</feature>
<proteinExistence type="predicted"/>
<dbReference type="HOGENOM" id="CLU_575879_0_0_9"/>
<dbReference type="KEGG" id="eha:Ethha_2413"/>
<gene>
    <name evidence="2" type="ordered locus">Ethha_2413</name>
</gene>
<evidence type="ECO:0008006" key="4">
    <source>
        <dbReference type="Google" id="ProtNLM"/>
    </source>
</evidence>
<dbReference type="EMBL" id="CP002400">
    <property type="protein sequence ID" value="ADU27910.1"/>
    <property type="molecule type" value="Genomic_DNA"/>
</dbReference>
<sequence>MSHLDRNRSRPKTLLIIYGGMFVFFLAKAFFYARYVGRFPDESDHISYIAYLEKTNALIPNFKNMMLLVLQQGAGGDTYHGQYVFGSVLNQLGHPPLYYQFMRLAHGVVLQNGVFVIHIVRLRLLSLFLASLGLLLAFYIGWTRIAHVPMLHLLYAVICTSVPMFAYVSAGVNNDTMAYVTFNLYLLGFLRYTERKTDIGTYLLISAGITLSLLTKSTAALVAIGSLALYLLYCMICRKDLQFFRRRQFWVTLPVYLVAALYLFTVKWETGSFQPTLSSLDWQQFVNSSFYVAPANRQHMDFGAYFYYFFHGFFLTWSGIASHVSLTKSDALWAIDQIGLLLLFVLPLFLLVRSKHGLERKWHSANLLFIYCALLIVIFLQFFRAYWQFSHVSGYLGGCQSRYYLCAVPMLSLCITWSAQTAYSRLTRRTTFDRQSMARSTAGGIAVQAACAGFSVLLIYEDIIYFLCNFHQYL</sequence>
<feature type="transmembrane region" description="Helical" evidence="1">
    <location>
        <begin position="199"/>
        <end position="214"/>
    </location>
</feature>
<feature type="transmembrane region" description="Helical" evidence="1">
    <location>
        <begin position="249"/>
        <end position="266"/>
    </location>
</feature>
<dbReference type="AlphaFoldDB" id="E6U597"/>
<keyword evidence="1" id="KW-1133">Transmembrane helix</keyword>
<feature type="transmembrane region" description="Helical" evidence="1">
    <location>
        <begin position="153"/>
        <end position="170"/>
    </location>
</feature>
<organism evidence="2 3">
    <name type="scientific">Ethanoligenens harbinense (strain DSM 18485 / JCM 12961 / CGMCC 1.5033 / YUAN-3)</name>
    <dbReference type="NCBI Taxonomy" id="663278"/>
    <lineage>
        <taxon>Bacteria</taxon>
        <taxon>Bacillati</taxon>
        <taxon>Bacillota</taxon>
        <taxon>Clostridia</taxon>
        <taxon>Eubacteriales</taxon>
        <taxon>Oscillospiraceae</taxon>
        <taxon>Ethanoligenens</taxon>
    </lineage>
</organism>
<feature type="transmembrane region" description="Helical" evidence="1">
    <location>
        <begin position="440"/>
        <end position="460"/>
    </location>
</feature>
<dbReference type="STRING" id="663278.Ethha_2413"/>